<evidence type="ECO:0000313" key="2">
    <source>
        <dbReference type="Proteomes" id="UP001253595"/>
    </source>
</evidence>
<gene>
    <name evidence="1" type="ORF">J2X05_000488</name>
</gene>
<dbReference type="NCBIfam" id="TIGR02444">
    <property type="entry name" value="TIGR02444 family protein"/>
    <property type="match status" value="1"/>
</dbReference>
<dbReference type="InterPro" id="IPR012659">
    <property type="entry name" value="CHP02444"/>
</dbReference>
<sequence>MPTASLDDRSNLWDFSLRQYARAGVADACLRLQDEHGVNVNVLLWCLWLEQRGLTLDAARLRNAQKRIHAWDEHYVVPLRQLRRRMKTEFGGADPDIEQVRSQIKQAESLAEKQLQSLLQGLAHTWENPGTANTYLSTAGENLRFYLRQLNVADTAISELLALLGK</sequence>
<comment type="caution">
    <text evidence="1">The sequence shown here is derived from an EMBL/GenBank/DDBJ whole genome shotgun (WGS) entry which is preliminary data.</text>
</comment>
<dbReference type="RefSeq" id="WP_310068171.1">
    <property type="nucleotide sequence ID" value="NZ_JAVDVX010000001.1"/>
</dbReference>
<evidence type="ECO:0000313" key="1">
    <source>
        <dbReference type="EMBL" id="MDR7088485.1"/>
    </source>
</evidence>
<accession>A0ABU1UTH7</accession>
<protein>
    <submittedName>
        <fullName evidence="1">Uncharacterized protein (TIGR02444 family)</fullName>
    </submittedName>
</protein>
<organism evidence="1 2">
    <name type="scientific">Cellvibrio fibrivorans</name>
    <dbReference type="NCBI Taxonomy" id="126350"/>
    <lineage>
        <taxon>Bacteria</taxon>
        <taxon>Pseudomonadati</taxon>
        <taxon>Pseudomonadota</taxon>
        <taxon>Gammaproteobacteria</taxon>
        <taxon>Cellvibrionales</taxon>
        <taxon>Cellvibrionaceae</taxon>
        <taxon>Cellvibrio</taxon>
    </lineage>
</organism>
<name>A0ABU1UTH7_9GAMM</name>
<keyword evidence="2" id="KW-1185">Reference proteome</keyword>
<proteinExistence type="predicted"/>
<dbReference type="Proteomes" id="UP001253595">
    <property type="component" value="Unassembled WGS sequence"/>
</dbReference>
<dbReference type="EMBL" id="JAVDVX010000001">
    <property type="protein sequence ID" value="MDR7088485.1"/>
    <property type="molecule type" value="Genomic_DNA"/>
</dbReference>
<dbReference type="Pfam" id="PF09523">
    <property type="entry name" value="DUF2390"/>
    <property type="match status" value="1"/>
</dbReference>
<reference evidence="1 2" key="1">
    <citation type="submission" date="2023-07" db="EMBL/GenBank/DDBJ databases">
        <title>Sorghum-associated microbial communities from plants grown in Nebraska, USA.</title>
        <authorList>
            <person name="Schachtman D."/>
        </authorList>
    </citation>
    <scope>NUCLEOTIDE SEQUENCE [LARGE SCALE GENOMIC DNA]</scope>
    <source>
        <strain evidence="1 2">BE190</strain>
    </source>
</reference>